<feature type="region of interest" description="Disordered" evidence="1">
    <location>
        <begin position="30"/>
        <end position="62"/>
    </location>
</feature>
<dbReference type="SMART" id="SM00443">
    <property type="entry name" value="G_patch"/>
    <property type="match status" value="1"/>
</dbReference>
<dbReference type="OrthoDB" id="21470at2759"/>
<feature type="domain" description="G-patch" evidence="2">
    <location>
        <begin position="188"/>
        <end position="232"/>
    </location>
</feature>
<gene>
    <name evidence="3" type="ORF">CLAFUR5_03134</name>
</gene>
<evidence type="ECO:0000256" key="1">
    <source>
        <dbReference type="SAM" id="MobiDB-lite"/>
    </source>
</evidence>
<dbReference type="GeneID" id="71983012"/>
<evidence type="ECO:0000259" key="2">
    <source>
        <dbReference type="PROSITE" id="PS50174"/>
    </source>
</evidence>
<dbReference type="PANTHER" id="PTHR14195">
    <property type="entry name" value="G PATCH DOMAIN CONTAINING PROTEIN 2"/>
    <property type="match status" value="1"/>
</dbReference>
<dbReference type="InterPro" id="IPR000467">
    <property type="entry name" value="G_patch_dom"/>
</dbReference>
<name>A0A9Q8LA63_PASFU</name>
<dbReference type="PROSITE" id="PS50174">
    <property type="entry name" value="G_PATCH"/>
    <property type="match status" value="1"/>
</dbReference>
<evidence type="ECO:0000313" key="4">
    <source>
        <dbReference type="Proteomes" id="UP000756132"/>
    </source>
</evidence>
<dbReference type="Proteomes" id="UP000756132">
    <property type="component" value="Chromosome 2"/>
</dbReference>
<proteinExistence type="predicted"/>
<dbReference type="RefSeq" id="XP_047758111.1">
    <property type="nucleotide sequence ID" value="XM_047902282.1"/>
</dbReference>
<reference evidence="3" key="2">
    <citation type="journal article" date="2022" name="Microb. Genom.">
        <title>A chromosome-scale genome assembly of the tomato pathogen Cladosporium fulvum reveals a compartmentalized genome architecture and the presence of a dispensable chromosome.</title>
        <authorList>
            <person name="Zaccaron A.Z."/>
            <person name="Chen L.H."/>
            <person name="Samaras A."/>
            <person name="Stergiopoulos I."/>
        </authorList>
    </citation>
    <scope>NUCLEOTIDE SEQUENCE</scope>
    <source>
        <strain evidence="3">Race5_Kim</strain>
    </source>
</reference>
<evidence type="ECO:0000313" key="3">
    <source>
        <dbReference type="EMBL" id="UJO13745.1"/>
    </source>
</evidence>
<dbReference type="EMBL" id="CP090164">
    <property type="protein sequence ID" value="UJO13745.1"/>
    <property type="molecule type" value="Genomic_DNA"/>
</dbReference>
<keyword evidence="4" id="KW-1185">Reference proteome</keyword>
<dbReference type="InterPro" id="IPR051189">
    <property type="entry name" value="Splicing_assoc_domain"/>
</dbReference>
<organism evidence="3 4">
    <name type="scientific">Passalora fulva</name>
    <name type="common">Tomato leaf mold</name>
    <name type="synonym">Cladosporium fulvum</name>
    <dbReference type="NCBI Taxonomy" id="5499"/>
    <lineage>
        <taxon>Eukaryota</taxon>
        <taxon>Fungi</taxon>
        <taxon>Dikarya</taxon>
        <taxon>Ascomycota</taxon>
        <taxon>Pezizomycotina</taxon>
        <taxon>Dothideomycetes</taxon>
        <taxon>Dothideomycetidae</taxon>
        <taxon>Mycosphaerellales</taxon>
        <taxon>Mycosphaerellaceae</taxon>
        <taxon>Fulvia</taxon>
    </lineage>
</organism>
<accession>A0A9Q8LA63</accession>
<dbReference type="KEGG" id="ffu:CLAFUR5_03134"/>
<dbReference type="AlphaFoldDB" id="A0A9Q8LA63"/>
<protein>
    <recommendedName>
        <fullName evidence="2">G-patch domain-containing protein</fullName>
    </recommendedName>
</protein>
<feature type="compositionally biased region" description="Polar residues" evidence="1">
    <location>
        <begin position="45"/>
        <end position="58"/>
    </location>
</feature>
<feature type="region of interest" description="Disordered" evidence="1">
    <location>
        <begin position="99"/>
        <end position="133"/>
    </location>
</feature>
<reference evidence="3" key="1">
    <citation type="submission" date="2021-12" db="EMBL/GenBank/DDBJ databases">
        <authorList>
            <person name="Zaccaron A."/>
            <person name="Stergiopoulos I."/>
        </authorList>
    </citation>
    <scope>NUCLEOTIDE SEQUENCE</scope>
    <source>
        <strain evidence="3">Race5_Kim</strain>
    </source>
</reference>
<sequence length="232" mass="25993">MEAQSYPSAQYRSSSQAGWDLGFAPTSWQASSRSDLHDHGVPKMSTWNRYTPQPTHQASGYDRYDSYRPQHAFHASEHDRYDPYRPGYAFEASGLDRIDSHRPHYGSQASEHDRYDSYRPQCGSQASQHERYDSYRPQYTPQASAQPTWMSTVKDGRVTKAKSRSSGIAAALVREGEVIGAKAAPIGTDSPGRRLLAKMGWSEGTALGKHRDGRLAPVEQVMRFSHTKVGIQ</sequence>
<dbReference type="Pfam" id="PF01585">
    <property type="entry name" value="G-patch"/>
    <property type="match status" value="1"/>
</dbReference>
<dbReference type="GO" id="GO:0003676">
    <property type="term" value="F:nucleic acid binding"/>
    <property type="evidence" value="ECO:0007669"/>
    <property type="project" value="InterPro"/>
</dbReference>